<name>A0A023FF10_AMBCJ</name>
<proteinExistence type="evidence at transcript level"/>
<feature type="signal peptide" evidence="1">
    <location>
        <begin position="1"/>
        <end position="16"/>
    </location>
</feature>
<feature type="domain" description="BPTI/Kunitz inhibitor" evidence="2">
    <location>
        <begin position="64"/>
        <end position="119"/>
    </location>
</feature>
<keyword evidence="1" id="KW-0732">Signal</keyword>
<evidence type="ECO:0000256" key="1">
    <source>
        <dbReference type="SAM" id="SignalP"/>
    </source>
</evidence>
<reference evidence="3" key="1">
    <citation type="submission" date="2014-03" db="EMBL/GenBank/DDBJ databases">
        <title>The sialotranscriptome of Amblyomma triste, Amblyomma parvum and Amblyomma cajennense ticks, uncovered by 454-based RNA-seq.</title>
        <authorList>
            <person name="Garcia G.R."/>
            <person name="Gardinassi L.G."/>
            <person name="Ribeiro J.M."/>
            <person name="Anatriello E."/>
            <person name="Ferreira B.R."/>
            <person name="Moreira H.N."/>
            <person name="Mafra C."/>
            <person name="Olegario M.M."/>
            <person name="Szabo P.J."/>
            <person name="Miranda-Santos I.K."/>
            <person name="Maruyama S.R."/>
        </authorList>
    </citation>
    <scope>NUCLEOTIDE SEQUENCE</scope>
    <source>
        <strain evidence="3">Uberlandia</strain>
        <tissue evidence="3">Salivary glands</tissue>
    </source>
</reference>
<organism evidence="3">
    <name type="scientific">Amblyomma cajennense</name>
    <name type="common">Cayenne tick</name>
    <name type="synonym">Acarus cajennensis</name>
    <dbReference type="NCBI Taxonomy" id="34607"/>
    <lineage>
        <taxon>Eukaryota</taxon>
        <taxon>Metazoa</taxon>
        <taxon>Ecdysozoa</taxon>
        <taxon>Arthropoda</taxon>
        <taxon>Chelicerata</taxon>
        <taxon>Arachnida</taxon>
        <taxon>Acari</taxon>
        <taxon>Parasitiformes</taxon>
        <taxon>Ixodida</taxon>
        <taxon>Ixodoidea</taxon>
        <taxon>Ixodidae</taxon>
        <taxon>Amblyomminae</taxon>
        <taxon>Amblyomma</taxon>
    </lineage>
</organism>
<dbReference type="PROSITE" id="PS50279">
    <property type="entry name" value="BPTI_KUNITZ_2"/>
    <property type="match status" value="1"/>
</dbReference>
<dbReference type="AlphaFoldDB" id="A0A023FF10"/>
<evidence type="ECO:0000259" key="2">
    <source>
        <dbReference type="PROSITE" id="PS50279"/>
    </source>
</evidence>
<sequence length="139" mass="16236">MMRSLIFLTLLAFVAGTLVLVTAAKESKGIIFSFSTKKGERISITEEEFDAYKHECPHEEPEKCYYKNNTACFCRPKFFGYNREERHFYSPLNNECFKFTHIDNGCNSFNSRRECLKSCKRGTRPGPQMPLKNRNKNRV</sequence>
<dbReference type="InterPro" id="IPR002223">
    <property type="entry name" value="Kunitz_BPTI"/>
</dbReference>
<protein>
    <submittedName>
        <fullName evidence="3">Putative secreted protein</fullName>
    </submittedName>
</protein>
<evidence type="ECO:0000313" key="3">
    <source>
        <dbReference type="EMBL" id="JAC19660.1"/>
    </source>
</evidence>
<feature type="chain" id="PRO_5001514932" evidence="1">
    <location>
        <begin position="17"/>
        <end position="139"/>
    </location>
</feature>
<dbReference type="GO" id="GO:0004867">
    <property type="term" value="F:serine-type endopeptidase inhibitor activity"/>
    <property type="evidence" value="ECO:0007669"/>
    <property type="project" value="InterPro"/>
</dbReference>
<accession>A0A023FF10</accession>
<dbReference type="EMBL" id="GBBK01004822">
    <property type="protein sequence ID" value="JAC19660.1"/>
    <property type="molecule type" value="mRNA"/>
</dbReference>